<dbReference type="PANTHER" id="PTHR33481:SF1">
    <property type="entry name" value="ENDONUCLEASE_EXONUCLEASE_PHOSPHATASE DOMAIN-CONTAINING PROTEIN-RELATED"/>
    <property type="match status" value="1"/>
</dbReference>
<dbReference type="Proteomes" id="UP000054018">
    <property type="component" value="Unassembled WGS sequence"/>
</dbReference>
<name>A0A0C9ZCA5_9AGAM</name>
<dbReference type="AlphaFoldDB" id="A0A0C9ZCA5"/>
<reference evidence="2" key="2">
    <citation type="submission" date="2015-01" db="EMBL/GenBank/DDBJ databases">
        <title>Evolutionary Origins and Diversification of the Mycorrhizal Mutualists.</title>
        <authorList>
            <consortium name="DOE Joint Genome Institute"/>
            <consortium name="Mycorrhizal Genomics Consortium"/>
            <person name="Kohler A."/>
            <person name="Kuo A."/>
            <person name="Nagy L.G."/>
            <person name="Floudas D."/>
            <person name="Copeland A."/>
            <person name="Barry K.W."/>
            <person name="Cichocki N."/>
            <person name="Veneault-Fourrey C."/>
            <person name="LaButti K."/>
            <person name="Lindquist E.A."/>
            <person name="Lipzen A."/>
            <person name="Lundell T."/>
            <person name="Morin E."/>
            <person name="Murat C."/>
            <person name="Riley R."/>
            <person name="Ohm R."/>
            <person name="Sun H."/>
            <person name="Tunlid A."/>
            <person name="Henrissat B."/>
            <person name="Grigoriev I.V."/>
            <person name="Hibbett D.S."/>
            <person name="Martin F."/>
        </authorList>
    </citation>
    <scope>NUCLEOTIDE SEQUENCE [LARGE SCALE GENOMIC DNA]</scope>
    <source>
        <strain evidence="2">441</strain>
    </source>
</reference>
<evidence type="ECO:0000313" key="2">
    <source>
        <dbReference type="Proteomes" id="UP000054018"/>
    </source>
</evidence>
<accession>A0A0C9ZCA5</accession>
<organism evidence="1 2">
    <name type="scientific">Pisolithus microcarpus 441</name>
    <dbReference type="NCBI Taxonomy" id="765257"/>
    <lineage>
        <taxon>Eukaryota</taxon>
        <taxon>Fungi</taxon>
        <taxon>Dikarya</taxon>
        <taxon>Basidiomycota</taxon>
        <taxon>Agaricomycotina</taxon>
        <taxon>Agaricomycetes</taxon>
        <taxon>Agaricomycetidae</taxon>
        <taxon>Boletales</taxon>
        <taxon>Sclerodermatineae</taxon>
        <taxon>Pisolithaceae</taxon>
        <taxon>Pisolithus</taxon>
    </lineage>
</organism>
<gene>
    <name evidence="1" type="ORF">PISMIDRAFT_78282</name>
</gene>
<dbReference type="HOGENOM" id="CLU_169846_1_0_1"/>
<proteinExistence type="predicted"/>
<evidence type="ECO:0000313" key="1">
    <source>
        <dbReference type="EMBL" id="KIK20052.1"/>
    </source>
</evidence>
<dbReference type="STRING" id="765257.A0A0C9ZCA5"/>
<sequence length="92" mass="10326">MCKCKVPTTLVLFVERLLHGRHTKLKFDGYISDWIPINNGIGQGDPISMLLYIIYSADLADVPKANDKKEMALAFVDDMVLVTIGKNFTDTH</sequence>
<reference evidence="1 2" key="1">
    <citation type="submission" date="2014-04" db="EMBL/GenBank/DDBJ databases">
        <authorList>
            <consortium name="DOE Joint Genome Institute"/>
            <person name="Kuo A."/>
            <person name="Kohler A."/>
            <person name="Costa M.D."/>
            <person name="Nagy L.G."/>
            <person name="Floudas D."/>
            <person name="Copeland A."/>
            <person name="Barry K.W."/>
            <person name="Cichocki N."/>
            <person name="Veneault-Fourrey C."/>
            <person name="LaButti K."/>
            <person name="Lindquist E.A."/>
            <person name="Lipzen A."/>
            <person name="Lundell T."/>
            <person name="Morin E."/>
            <person name="Murat C."/>
            <person name="Sun H."/>
            <person name="Tunlid A."/>
            <person name="Henrissat B."/>
            <person name="Grigoriev I.V."/>
            <person name="Hibbett D.S."/>
            <person name="Martin F."/>
            <person name="Nordberg H.P."/>
            <person name="Cantor M.N."/>
            <person name="Hua S.X."/>
        </authorList>
    </citation>
    <scope>NUCLEOTIDE SEQUENCE [LARGE SCALE GENOMIC DNA]</scope>
    <source>
        <strain evidence="1 2">441</strain>
    </source>
</reference>
<dbReference type="OrthoDB" id="3044497at2759"/>
<dbReference type="PANTHER" id="PTHR33481">
    <property type="entry name" value="REVERSE TRANSCRIPTASE"/>
    <property type="match status" value="1"/>
</dbReference>
<keyword evidence="2" id="KW-1185">Reference proteome</keyword>
<feature type="non-terminal residue" evidence="1">
    <location>
        <position position="92"/>
    </location>
</feature>
<protein>
    <recommendedName>
        <fullName evidence="3">Reverse transcriptase domain-containing protein</fullName>
    </recommendedName>
</protein>
<evidence type="ECO:0008006" key="3">
    <source>
        <dbReference type="Google" id="ProtNLM"/>
    </source>
</evidence>
<dbReference type="EMBL" id="KN833772">
    <property type="protein sequence ID" value="KIK20052.1"/>
    <property type="molecule type" value="Genomic_DNA"/>
</dbReference>